<dbReference type="EMBL" id="JACHXA010000003">
    <property type="protein sequence ID" value="MBB3064905.1"/>
    <property type="molecule type" value="Genomic_DNA"/>
</dbReference>
<dbReference type="PANTHER" id="PTHR34819:SF3">
    <property type="entry name" value="CELL SURFACE PROTEIN"/>
    <property type="match status" value="1"/>
</dbReference>
<keyword evidence="5" id="KW-1185">Reference proteome</keyword>
<feature type="domain" description="DUF11" evidence="3">
    <location>
        <begin position="625"/>
        <end position="739"/>
    </location>
</feature>
<feature type="domain" description="DUF11" evidence="3">
    <location>
        <begin position="1065"/>
        <end position="1191"/>
    </location>
</feature>
<feature type="domain" description="DUF11" evidence="3">
    <location>
        <begin position="5071"/>
        <end position="5185"/>
    </location>
</feature>
<accession>A0A839SV94</accession>
<feature type="chain" id="PRO_5032412221" evidence="2">
    <location>
        <begin position="26"/>
        <end position="6292"/>
    </location>
</feature>
<evidence type="ECO:0000259" key="3">
    <source>
        <dbReference type="Pfam" id="PF01345"/>
    </source>
</evidence>
<dbReference type="NCBIfam" id="TIGR01451">
    <property type="entry name" value="B_ant_repeat"/>
    <property type="match status" value="3"/>
</dbReference>
<comment type="caution">
    <text evidence="4">The sequence shown here is derived from an EMBL/GenBank/DDBJ whole genome shotgun (WGS) entry which is preliminary data.</text>
</comment>
<sequence length="6292" mass="651933">MQALLSSAMSRTLLLLLGLAAVLYAATGVPDARAQSADLALVSDDNTKVTFVRNFTTGAFINDANDTVNAGDEVQFLIKVHNQGPDAVAATPSSPIIIQAPHPANFTLKTASNNGDPGVVYDAANKQFRIERTVAFNEVVQFQYRFYASAVSTGTNFTAQISSAPVPDSRSDNDSFSRSVNIVGPSADLTFNSPISGSKTFLRNLTAPGQPFLTDGASVNLGDELSLFIKIHNLGPEIAAASAAFPLVIAPTIPAGFTIEQGLVFGQPNFFYDAATNQFRIERDIAVDEKVQVEVRIRATSVVANTTVSTVFAALPVSDPDLSDASNTFQRTVNTVGPIADLTFTSPNNGSKTFLRNLTAAGQPFLFDGNSVNLGDEVTLFMKVHNLGPEVATASAEFPLVVAPTVPAGFTIEQGLVFGQPNFFYDAATNQFRIERDIAVDEVVQFELRMRATSAVSNTTVSAEFASLPVSDPDLSDASNRFQRTVNTVAQPGDIEIISVIPDQSTVLAGQEVLFTIAGKNHGNLELTTVYTDLTVPPGLTFVQFEPGGNGTIVDQPANGLRWKINTWPAGVNRSITARFRAEESPLGEQTLIATYNGANAGGQADPNGTNNSASAAVTTSASADLSVSLSSNTTQIPTEGQVSVTLIADNLSSIEAASNAVFDVTIPPTFTNPTTGLGVGTFGNGQWSVPSIAAGGRATLQITLTAGSTPAADQIFDITRNASTPADPNAANDFASRSISIVERQADLAIGLEIVEPLTFAGSLEQDQEFTVLLTAVLVSQTSMPASARVNLPLPPGVSLPFGQDASPNYDPATNIWSLENFQLGAIDDGGGGAVYTFVASQRIRLKSDQSGLLDLVASLADATDVEGKSLSDPDPSNDQAAVSITLTAPPTLIADINVNTPAVSLPPGVEASSLVRASNGTPVLDGQQVFVGEHLVLRRTITSSGPDDPGVGQDGLNDDSLTVVALFGDDVLFPHYPTGAFPPPDAFLTVQSDPEFFRTDNFNGGVSSAAITIKPTTAVTSHSISVWALGNSRGLYGQAVDPDVSAGSNRFSVTLNAQRSLGDLAVSWDNPSVSLAQGEWVEPVLTVTNLGTEPMFGINLDLSLDQNVLLHDLEISSGSVQGTELGGFSLGALPSSTRWQINALEAGQSATMRLSIFGRSNSGAASFSAAASSADSDDNDPANDSASLNLTFGPASGSTQRLFDRKIGEIPPVSYGYVKAIPDNIDGSGNPSPFFAPESIVFLSPLNPQLQLVSDEISDIAIAYNSVRHEFLEVLEIRFKAKDPATSTADAPDVYELYAARIDAFTGQPLDRDADGFADLTRLTWTLDDSLNLSARHPAIAYNPQDDTYLLAWTEIAAVEGDTLDPMVPKTARYRELAGDATYDPANRSGAAFQVAAGANPQGLDTTAYSSTFRPSVAYLSAFNDFAFALAGRPTAGDPIALPVDEVFAGRFGVNGGVASLISDHQYGVVLAGGAGAEDQRVGRVTIVPGAGDAELGLAWDIGEPVPGQFDYDGSETLHSRVHFSKADAASLLPLAGGADGRGHLAIIDEEPDETSIILTKRPKEGSFPNAFIAPVGEVSTRTAFEPDLAYDSAGDRYLLVWAGRRAGKNFAPDNGQTEIYGRILSTSGVFTTPIRRISRPYEGDIVYTPGPGAASPLHNADNPHVVFYPGPGTFLVSYDVCGHFEIESIPGGRHCTPGVNIDQIDAASGLHTDINKDGLFDRGYALRVLGNFPIEDGQGVIDGFDRGNDLAVVDDGLIGLAMRRPLARGKSYGEWHQAGFRRLNVTTDVAVQLDASTFQPEPGAVFDLTVTLTNTTTNTQANNIVINVPLPGDQQGAGLVFESGSGSAGWSYDVASGQLRLDQLPAGSSESYIITVRNSFSDQEIAVNAALLRLAEFDSNAANNTAAINLLVPAGADLALELGDQQIFLTETEAVTMTLRANSGSIANAVVSIVPPGPGFRFMPGEFAPSVGTFDEPSLTWSLPPAVSSEEATLAFMVEGLEAGDHDLTASVVGELPDPFPANSSVTANMAVLSTHPITVDSGELFGLFPQPVPSNGLARTQVTAQDALSRPINYNWVVDCPNLSDELVPFDGSFEFSDPTSAQWDWRAPYNLSGTDQICSVRVEMNVEGNARSLWWPDEQNGSAFTVLEHPGPFTNYGLTALAESLVEAGSDRVLGGVGEQAQYEFNIVNLSQTPGSNLQIDVVLPDGVDYAAHTLVGNGAFTPGGTPGEAGVWQLTSLNPSAVATLTVTVDINTNNFGNPDPEGSDLQTATATLVSATPADPDGAMPASATLERYLVNRVSILQEPSLFIDWDTIPIAVQALVSQGQGRFLGLEASNSLGRPMTFQWTQSCTDGVSLGSFDDASAVEPIWTAPLFVPDEFPAVLSCVLDVTVGAGVTANDVSLSYSIRVAEQPDVDLALSLEVLDKAVLLGGRARLRLTVSNNGPGLVNLESIGSLTARLSLPDELQLDLESAVPVDAFVTQAGEWFPTGTLNEGASTTLEIDAVATSDPVGLGNYLLAGQLETALVEPDYGNNFSGPIRISIIDQDRINIEDLLAVPDSALFQGNYAVTLTASSLLGAPLTYLWDDSACALGDSGRFTTAGGVEDNTLEDPIWISPQYNVADFGPALCTLQVTIDDGAGGADPVIGSLPVTVLHPSTTGSDISIDLRVSDTAVQVGSFFDLIVTARNNGPDAISADNVQVSVSLPAGALADSITFDGLGGDSFDPVAAVWTIDNLDRDQSRVLSVKVRMIAEDILSFTTASLGTSSQADPNPNNDSDVKSVEGFGLVSIFFNSLPSVLPNPVRPRQNANATVMASLEGSFISYEWFAFCPAPLGGNGAFADGTPEDGLGNNSRDVTWTAPANTTAIQQDCAFYSLATATNLGSASRRTDVGVIAEPEADLSLLVTRTPAAVFSGEDVTVTLEVRNGGPANVNQTQVDIDVLPADGLSFVSVEGATLNQDFSYNSNIGLGRWLPGALDFDPLDPLVGRRTITMTFRGDVGGSAGQARTVTIDSTVSDGMASDPLGGNNNGVVSVDVLAENKASFTQTASALPDPVESEGTTQLSATAIDAFGFPVASYSWSASCNGNLAGNGFFVDGNNTAQLPLWTAPRNDTGAQQFCDLTVLATPTAGQAESSTVRVEVDSIPTLNLSLSKTVNASPVVVLSRPEFTIVVTNNSPTEIAKDVVVQDSFHAAGFDDRQIEAISQGVFDTAGGAWQVGDIPAGGNATLVVSLRATAAGVYSGSGNLASISAAEVIDNNGADDSDGADITIEETQTLAFTLIADPISIVSGGMTTLTVEATTTNFTDPIPFTMTEVCAGSPVAGSFDPVIGEIAPGGNPRVITVDWTAPENHTGVNQGCSLTITGSVAGSAESSATANVTVETLPVADIEVSLVGAPNGVVLGESFQLQAVAENLGIIGSDGVVARVLLPTGFAAAPGNWAVDHASRSFDPATGLWQINALGNGDVATLDLTIDVEAVDPIANPERLGAKALQVRRVASDVPDPNSANDIFASILEVIDDNTLELVRRPVASPASVIGMTDVALLNFEVRDRLERPITYLWNAECAVELGGHGSFDDVSLREPIWSSAENTDPTIDYDCLLSVEASVQGAQLPISVDLVVPVLNPNTIGIDLSTAVATDRQAYEFGDTVLVTVPVSNNSLLDNASGVAVSFDLPPGLQFLDSDDPANLSAQGNGVYNWSVGNVFASSTKTLTVTALAIGEGTQDISLIVAAADQADPVPDNDVSLATVSVVPENIITIDSIFASSNSLIGGGTISVSVVAHDLLGGNPLNYQWAVESCLPSGGSGAFLAPTLATANWTSPNIGPAADGALKQTCTLTVDIDDGDDPAERAQAQGRLTIEILPSDALGSELVVLKQSDKQVVLPGESLRFSVRVTNEGPAKATNLAVTDVLNPGFVQTAALAEQGSYNGGIWTVGDLEVGASAELFVDVIARAESAPGVGDGANGQLPNTAFVSAVDQADPNPGNETAQVVVSVIPENLLDIAGPFASPNSHVGEGVSRLMLTVEDAVSNSNTSYAWQAICPSLPGSGSFSDATAGEPSWESPFNGTAETVVCSLRVDVTVTDALFGQIVSTRTVPVTLLPAGAVGADIDLRVTSLDTALFVGEVSSAIVRLENNGPEAATDVTISLALSDELAVTGAPTLSGGTYDSGDWSVAGLGVGEVLTLELPIAASGAGAVPGTGSITASVTQVTPADPNTGPGSNDPTSLLFDILGDNQIVIDNPIAANPAVLIGGETSQLSIVAHDVDGLGVSYRWTAACPGFAGNGSFAPSSTAAEVVWTSPANTTGAQDICTLMVDLDAPGSNGISGTAETMADITVNPTVDTNVAVTAQVTPSAIVVAPGLGTAEDRGLLNFEVMNQGVIDATGVQVDIPIPAGLTLIAPVPGNYTAGTGEWAVGTLLPGESQVLQLTVEGSAVAPGNSTTINIEATFRTDLLGENDTNALDDLAAVALTVANRNEVTLDGILANPASLAGDGINSTTVSVEVTTTLGDPATYTWSAACPAEFGGNHGAFDVTDQAVVDWMPPDNQTGQVVICSLTADATSSDGSTLPSLATVDIPVLPNGTDPDDVFLVLQGIPNFTTLIDGETLTIDFSLTNFGPSDANGAEITLQLPGTGFMVTGTSDDPNFDGTTWSVPAPIPGDGSTVNFTINAVVDALGGTVQTPRLVSIEAAAAAIENDPLLDDNSVTTSLSIVDENVIQITAGPNADPDTILGAVGSTPQDRTLNLSVTAIDEIGRPLTHAWTLLGCTGGIDSGILATPGEATTDWEGPVNTTGTPQSCDFQITVSAEGSQPVTGLVTATVLHDGAAGADISLKANTPSKASTFIGDQITYTVTIRNNGPVAATDVTVTDLLPGKLGFVSDDAGGAYDDGTGTWAVGALAFGEEKSLLITADVLFPGSVVNTASVTSVVAADGNGDQNPNNDSRTSIIEVGAQNRIHVSDLTATPTSLIVGMATAGEQRLVQLDLTAFDDLGAGLSYAWTASCADGNAADNGSFSSTSIQDPIWTAPENISGAGANALCTLTVNLSADGASALQESIQIVVLPEGLADPDISLAMTVDRDLLAKGEIATFTLSASNNGGADASNVAIRDVLPAGLLLQTGTLPPEFDTTTDTWTIPLLSVGQTVSIQLQAQAVREGFFVNLAELAGLDAPGVDVNPLNDSAFRTVTVIPGNAIEVLQDIVANPDSLVGQGLFALSVEAEGLLGRGVTATWSSSDCGGLGVGAFDPAVGQQTNWTSPTNNLAGANAGCTLTVDLTADSAEPLQLTKQVTLLPTDITTPDISLRLEVDRHMALLGDTALFTLTLTNNSIIDATGVSVQLEPLGDLSADPRATGFTFLQLIGAGSFDADSSELLVPAIAAGETAVARFLVSLDELGLLENEASLNGTVEGDANSGNDVSRTQVTSLAANTITSTIPATIVPQSRVLQGDFRVISHAEDALELGIDYLWSADCPAQPDLGGHSFADLLSRSTIWASGINNTAQLQTCNMSVDMSAPFATDVTAGLQAHLLPDPAAGDETDVAIQASVDVANPLPGSLVTFTITAELLGAIAPDEALVVVALPNGFEIESATGDGVFDLGLWTISELTSVATLQVAARVMTSTEQVFIADLVFLSAGMPPILLFDLVSANNISFVTVTPRFDPGITFGDPAITATPNPVLSAEISNLSLDVTSDPTGLTYYWTSDCGGSFSDVSASNPQWTAPVNATSGLVSCTLNAAVSSATGGTVRDIEIDVLPENQNSDLTVTQVIGKNPLLDQESDTTVTLTVSNSVGGNFVGGIEITPDFGGLFQLDGAATGDGSWTGAVWQLTPGLAPGESANLVLPVTAAGGLVFTGDPAAVTGDVSASVTARGGAETGAGDESPSESVTIYEENRLTATVLPDALAVDSGGTTGFNVDVTDLVGNGITDYAWTATCAQAEDGFPGARPQDLRDSDGTPATGTGATFTWTAPVNSYDLPGGTPADANSDCRIEVAVTSSDGATGTAAMGIMVYGEDIDRDNLLPDQKPGTAIFPAAFAVDIAPGSPPMTGFFNIGHRPNTAMTGCRVELATPFNGTFFAQPFSWWDAGRNLLQPNEPMDLPSGVSGQTWFFSMQPNETFPPTRMDLQVVCDNGESQVLSEFNTLLLTSEAAPGPRAVATILFSPIGNRAQVPLNTGNTNGFGAIRNVNVGGVVDLVIESVLDDPRPTLPVAIDTCIIPIGATNCAVDRDVNRQTVDLTDDPATPEDESLRSFRVRLRGQGQSIPLNILQNRLYMRLERPDGAIVGASSFAVCTTDNANC</sequence>
<organism evidence="4 5">
    <name type="scientific">Limibacillus halophilus</name>
    <dbReference type="NCBI Taxonomy" id="1579333"/>
    <lineage>
        <taxon>Bacteria</taxon>
        <taxon>Pseudomonadati</taxon>
        <taxon>Pseudomonadota</taxon>
        <taxon>Alphaproteobacteria</taxon>
        <taxon>Rhodospirillales</taxon>
        <taxon>Rhodovibrionaceae</taxon>
        <taxon>Limibacillus</taxon>
    </lineage>
</organism>
<dbReference type="InterPro" id="IPR051172">
    <property type="entry name" value="Chlamydia_OmcB"/>
</dbReference>
<feature type="domain" description="DUF11" evidence="3">
    <location>
        <begin position="5537"/>
        <end position="5622"/>
    </location>
</feature>
<dbReference type="Gene3D" id="2.60.40.10">
    <property type="entry name" value="Immunoglobulins"/>
    <property type="match status" value="1"/>
</dbReference>
<dbReference type="Proteomes" id="UP000581135">
    <property type="component" value="Unassembled WGS sequence"/>
</dbReference>
<dbReference type="InterPro" id="IPR013783">
    <property type="entry name" value="Ig-like_fold"/>
</dbReference>
<feature type="region of interest" description="Disordered" evidence="1">
    <location>
        <begin position="5937"/>
        <end position="5959"/>
    </location>
</feature>
<protein>
    <submittedName>
        <fullName evidence="4">Putative repeat protein (TIGR01451 family)</fullName>
    </submittedName>
</protein>
<feature type="domain" description="DUF11" evidence="3">
    <location>
        <begin position="3392"/>
        <end position="3514"/>
    </location>
</feature>
<evidence type="ECO:0000256" key="2">
    <source>
        <dbReference type="SAM" id="SignalP"/>
    </source>
</evidence>
<feature type="domain" description="DUF11" evidence="3">
    <location>
        <begin position="2182"/>
        <end position="2288"/>
    </location>
</feature>
<dbReference type="Pfam" id="PF01345">
    <property type="entry name" value="DUF11"/>
    <property type="match status" value="17"/>
</dbReference>
<proteinExistence type="predicted"/>
<dbReference type="RefSeq" id="WP_183415731.1">
    <property type="nucleotide sequence ID" value="NZ_JACHXA010000003.1"/>
</dbReference>
<feature type="domain" description="DUF11" evidence="3">
    <location>
        <begin position="4376"/>
        <end position="4466"/>
    </location>
</feature>
<evidence type="ECO:0000256" key="1">
    <source>
        <dbReference type="SAM" id="MobiDB-lite"/>
    </source>
</evidence>
<dbReference type="InterPro" id="IPR001434">
    <property type="entry name" value="OmcB-like_DUF11"/>
</dbReference>
<feature type="domain" description="DUF11" evidence="3">
    <location>
        <begin position="65"/>
        <end position="178"/>
    </location>
</feature>
<feature type="compositionally biased region" description="Low complexity" evidence="1">
    <location>
        <begin position="5950"/>
        <end position="5959"/>
    </location>
</feature>
<feature type="domain" description="DUF11" evidence="3">
    <location>
        <begin position="3635"/>
        <end position="3752"/>
    </location>
</feature>
<feature type="domain" description="DUF11" evidence="3">
    <location>
        <begin position="497"/>
        <end position="618"/>
    </location>
</feature>
<feature type="domain" description="DUF11" evidence="3">
    <location>
        <begin position="1791"/>
        <end position="1912"/>
    </location>
</feature>
<dbReference type="PANTHER" id="PTHR34819">
    <property type="entry name" value="LARGE CYSTEINE-RICH PERIPLASMIC PROTEIN OMCB"/>
    <property type="match status" value="1"/>
</dbReference>
<evidence type="ECO:0000313" key="5">
    <source>
        <dbReference type="Proteomes" id="UP000581135"/>
    </source>
</evidence>
<feature type="domain" description="DUF11" evidence="3">
    <location>
        <begin position="3154"/>
        <end position="3272"/>
    </location>
</feature>
<keyword evidence="2" id="KW-0732">Signal</keyword>
<feature type="domain" description="DUF11" evidence="3">
    <location>
        <begin position="3874"/>
        <end position="3994"/>
    </location>
</feature>
<gene>
    <name evidence="4" type="ORF">FHR98_001184</name>
</gene>
<feature type="domain" description="DUF11" evidence="3">
    <location>
        <begin position="5299"/>
        <end position="5420"/>
    </location>
</feature>
<feature type="domain" description="DUF11" evidence="3">
    <location>
        <begin position="4837"/>
        <end position="4946"/>
    </location>
</feature>
<dbReference type="InterPro" id="IPR047589">
    <property type="entry name" value="DUF11_rpt"/>
</dbReference>
<feature type="domain" description="DUF11" evidence="3">
    <location>
        <begin position="4111"/>
        <end position="4220"/>
    </location>
</feature>
<feature type="signal peptide" evidence="2">
    <location>
        <begin position="1"/>
        <end position="25"/>
    </location>
</feature>
<reference evidence="4 5" key="1">
    <citation type="submission" date="2020-08" db="EMBL/GenBank/DDBJ databases">
        <title>Genomic Encyclopedia of Type Strains, Phase III (KMG-III): the genomes of soil and plant-associated and newly described type strains.</title>
        <authorList>
            <person name="Whitman W."/>
        </authorList>
    </citation>
    <scope>NUCLEOTIDE SEQUENCE [LARGE SCALE GENOMIC DNA]</scope>
    <source>
        <strain evidence="4 5">CECT 8803</strain>
    </source>
</reference>
<feature type="domain" description="DUF11" evidence="3">
    <location>
        <begin position="2667"/>
        <end position="2785"/>
    </location>
</feature>
<feature type="region of interest" description="Disordered" evidence="1">
    <location>
        <begin position="1173"/>
        <end position="1193"/>
    </location>
</feature>
<evidence type="ECO:0000313" key="4">
    <source>
        <dbReference type="EMBL" id="MBB3064905.1"/>
    </source>
</evidence>
<name>A0A839SV94_9PROT</name>